<dbReference type="AlphaFoldDB" id="A0A3P7TS15"/>
<name>A0A3P7TS15_HAEPC</name>
<sequence length="45" mass="5315">MFTNIDSPNCFSLLTSRVHEAPLVMNRASSDYTNKFFSLSYEFWF</sequence>
<evidence type="ECO:0000313" key="1">
    <source>
        <dbReference type="EMBL" id="VDO24341.1"/>
    </source>
</evidence>
<protein>
    <submittedName>
        <fullName evidence="1">Uncharacterized protein</fullName>
    </submittedName>
</protein>
<gene>
    <name evidence="1" type="ORF">HPLM_LOCUS4924</name>
</gene>
<organism evidence="1 2">
    <name type="scientific">Haemonchus placei</name>
    <name type="common">Barber's pole worm</name>
    <dbReference type="NCBI Taxonomy" id="6290"/>
    <lineage>
        <taxon>Eukaryota</taxon>
        <taxon>Metazoa</taxon>
        <taxon>Ecdysozoa</taxon>
        <taxon>Nematoda</taxon>
        <taxon>Chromadorea</taxon>
        <taxon>Rhabditida</taxon>
        <taxon>Rhabditina</taxon>
        <taxon>Rhabditomorpha</taxon>
        <taxon>Strongyloidea</taxon>
        <taxon>Trichostrongylidae</taxon>
        <taxon>Haemonchus</taxon>
    </lineage>
</organism>
<reference evidence="1 2" key="1">
    <citation type="submission" date="2018-11" db="EMBL/GenBank/DDBJ databases">
        <authorList>
            <consortium name="Pathogen Informatics"/>
        </authorList>
    </citation>
    <scope>NUCLEOTIDE SEQUENCE [LARGE SCALE GENOMIC DNA]</scope>
    <source>
        <strain evidence="1 2">MHpl1</strain>
    </source>
</reference>
<accession>A0A3P7TS15</accession>
<dbReference type="Proteomes" id="UP000268014">
    <property type="component" value="Unassembled WGS sequence"/>
</dbReference>
<proteinExistence type="predicted"/>
<dbReference type="EMBL" id="UZAF01016267">
    <property type="protein sequence ID" value="VDO24341.1"/>
    <property type="molecule type" value="Genomic_DNA"/>
</dbReference>
<keyword evidence="2" id="KW-1185">Reference proteome</keyword>
<evidence type="ECO:0000313" key="2">
    <source>
        <dbReference type="Proteomes" id="UP000268014"/>
    </source>
</evidence>